<gene>
    <name evidence="1" type="ORF">FH972_010024</name>
</gene>
<keyword evidence="2" id="KW-1185">Reference proteome</keyword>
<dbReference type="AlphaFoldDB" id="A0A660KM06"/>
<dbReference type="Proteomes" id="UP000327013">
    <property type="component" value="Chromosome 4"/>
</dbReference>
<proteinExistence type="predicted"/>
<evidence type="ECO:0000313" key="1">
    <source>
        <dbReference type="EMBL" id="KAE8037437.1"/>
    </source>
</evidence>
<protein>
    <submittedName>
        <fullName evidence="1">Uncharacterized protein</fullName>
    </submittedName>
</protein>
<reference evidence="1 2" key="1">
    <citation type="submission" date="2019-06" db="EMBL/GenBank/DDBJ databases">
        <title>A chromosomal-level reference genome of Carpinus fangiana (Coryloideae, Betulaceae).</title>
        <authorList>
            <person name="Yang X."/>
            <person name="Wang Z."/>
            <person name="Zhang L."/>
            <person name="Hao G."/>
            <person name="Liu J."/>
            <person name="Yang Y."/>
        </authorList>
    </citation>
    <scope>NUCLEOTIDE SEQUENCE [LARGE SCALE GENOMIC DNA]</scope>
    <source>
        <strain evidence="1">Cfa_2016G</strain>
        <tissue evidence="1">Leaf</tissue>
    </source>
</reference>
<accession>A0A660KM06</accession>
<organism evidence="1 2">
    <name type="scientific">Carpinus fangiana</name>
    <dbReference type="NCBI Taxonomy" id="176857"/>
    <lineage>
        <taxon>Eukaryota</taxon>
        <taxon>Viridiplantae</taxon>
        <taxon>Streptophyta</taxon>
        <taxon>Embryophyta</taxon>
        <taxon>Tracheophyta</taxon>
        <taxon>Spermatophyta</taxon>
        <taxon>Magnoliopsida</taxon>
        <taxon>eudicotyledons</taxon>
        <taxon>Gunneridae</taxon>
        <taxon>Pentapetalae</taxon>
        <taxon>rosids</taxon>
        <taxon>fabids</taxon>
        <taxon>Fagales</taxon>
        <taxon>Betulaceae</taxon>
        <taxon>Carpinus</taxon>
    </lineage>
</organism>
<dbReference type="OrthoDB" id="1733683at2759"/>
<name>A0A660KM06_9ROSI</name>
<sequence>MEMWTSNEKLRSIDCSFLAAYIDYDGKPCKILHLHPQSSLWIDSESEHFDGSMVACGHALLGSDYQSNGIPDWFNPRSTNSFGTIQIHTDLDLEFDLDEWKGYASFIVYQFHESETYPSKKRQ</sequence>
<evidence type="ECO:0000313" key="2">
    <source>
        <dbReference type="Proteomes" id="UP000327013"/>
    </source>
</evidence>
<dbReference type="EMBL" id="CM017324">
    <property type="protein sequence ID" value="KAE8037437.1"/>
    <property type="molecule type" value="Genomic_DNA"/>
</dbReference>